<dbReference type="AlphaFoldDB" id="A0A0F8YQF3"/>
<dbReference type="EMBL" id="LAZR01068087">
    <property type="protein sequence ID" value="KKK50306.1"/>
    <property type="molecule type" value="Genomic_DNA"/>
</dbReference>
<evidence type="ECO:0000256" key="1">
    <source>
        <dbReference type="SAM" id="MobiDB-lite"/>
    </source>
</evidence>
<comment type="caution">
    <text evidence="2">The sequence shown here is derived from an EMBL/GenBank/DDBJ whole genome shotgun (WGS) entry which is preliminary data.</text>
</comment>
<dbReference type="SUPFAM" id="SSF48371">
    <property type="entry name" value="ARM repeat"/>
    <property type="match status" value="1"/>
</dbReference>
<gene>
    <name evidence="2" type="ORF">LCGC14_3126340</name>
</gene>
<dbReference type="Gene3D" id="1.25.10.10">
    <property type="entry name" value="Leucine-rich Repeat Variant"/>
    <property type="match status" value="1"/>
</dbReference>
<feature type="non-terminal residue" evidence="2">
    <location>
        <position position="1"/>
    </location>
</feature>
<accession>A0A0F8YQF3</accession>
<feature type="region of interest" description="Disordered" evidence="1">
    <location>
        <begin position="1"/>
        <end position="28"/>
    </location>
</feature>
<sequence>HWETGIHSVNGTMFAGPGAVSRTSRSESEVKRQPMAYVVELERGKEVSITKRTLESVRPAEEVFARQEEKAGADGSLFAGYVAALETGMNLEGLSVEEAVRALDLVESGIIARKTYRELPQSAVDLVVQVANSEHKRVAGDFTAKAKIRRETADAAEAKGDLAKYIPQLVGALAHSEKKVKVYAAQCIRNVGSAAREGVPALIELLDETDEKVVIAALKALAALGKHAKAAAQRIDKLTGHDSFRIVGAAEDALKAIK</sequence>
<dbReference type="InterPro" id="IPR016024">
    <property type="entry name" value="ARM-type_fold"/>
</dbReference>
<name>A0A0F8YQF3_9ZZZZ</name>
<evidence type="ECO:0000313" key="2">
    <source>
        <dbReference type="EMBL" id="KKK50306.1"/>
    </source>
</evidence>
<protein>
    <recommendedName>
        <fullName evidence="3">HEAT repeat domain-containing protein</fullName>
    </recommendedName>
</protein>
<organism evidence="2">
    <name type="scientific">marine sediment metagenome</name>
    <dbReference type="NCBI Taxonomy" id="412755"/>
    <lineage>
        <taxon>unclassified sequences</taxon>
        <taxon>metagenomes</taxon>
        <taxon>ecological metagenomes</taxon>
    </lineage>
</organism>
<reference evidence="2" key="1">
    <citation type="journal article" date="2015" name="Nature">
        <title>Complex archaea that bridge the gap between prokaryotes and eukaryotes.</title>
        <authorList>
            <person name="Spang A."/>
            <person name="Saw J.H."/>
            <person name="Jorgensen S.L."/>
            <person name="Zaremba-Niedzwiedzka K."/>
            <person name="Martijn J."/>
            <person name="Lind A.E."/>
            <person name="van Eijk R."/>
            <person name="Schleper C."/>
            <person name="Guy L."/>
            <person name="Ettema T.J."/>
        </authorList>
    </citation>
    <scope>NUCLEOTIDE SEQUENCE</scope>
</reference>
<evidence type="ECO:0008006" key="3">
    <source>
        <dbReference type="Google" id="ProtNLM"/>
    </source>
</evidence>
<proteinExistence type="predicted"/>
<dbReference type="InterPro" id="IPR011989">
    <property type="entry name" value="ARM-like"/>
</dbReference>
<dbReference type="Pfam" id="PF13646">
    <property type="entry name" value="HEAT_2"/>
    <property type="match status" value="1"/>
</dbReference>